<dbReference type="GO" id="GO:0016787">
    <property type="term" value="F:hydrolase activity"/>
    <property type="evidence" value="ECO:0007669"/>
    <property type="project" value="UniProtKB-KW"/>
</dbReference>
<accession>A0AAD4EGR6</accession>
<dbReference type="EMBL" id="JABBWK010000006">
    <property type="protein sequence ID" value="KAG1905950.1"/>
    <property type="molecule type" value="Genomic_DNA"/>
</dbReference>
<dbReference type="InterPro" id="IPR049492">
    <property type="entry name" value="BD-FAE-like_dom"/>
</dbReference>
<dbReference type="Gene3D" id="3.40.50.1820">
    <property type="entry name" value="alpha/beta hydrolase"/>
    <property type="match status" value="1"/>
</dbReference>
<gene>
    <name evidence="3" type="ORF">F5891DRAFT_943262</name>
</gene>
<name>A0AAD4EGR6_9AGAM</name>
<evidence type="ECO:0000313" key="4">
    <source>
        <dbReference type="Proteomes" id="UP001195769"/>
    </source>
</evidence>
<evidence type="ECO:0000256" key="1">
    <source>
        <dbReference type="ARBA" id="ARBA00022801"/>
    </source>
</evidence>
<dbReference type="AlphaFoldDB" id="A0AAD4EGR6"/>
<dbReference type="PANTHER" id="PTHR48081">
    <property type="entry name" value="AB HYDROLASE SUPERFAMILY PROTEIN C4A8.06C"/>
    <property type="match status" value="1"/>
</dbReference>
<evidence type="ECO:0000259" key="2">
    <source>
        <dbReference type="Pfam" id="PF20434"/>
    </source>
</evidence>
<keyword evidence="4" id="KW-1185">Reference proteome</keyword>
<dbReference type="InterPro" id="IPR029058">
    <property type="entry name" value="AB_hydrolase_fold"/>
</dbReference>
<dbReference type="InterPro" id="IPR050300">
    <property type="entry name" value="GDXG_lipolytic_enzyme"/>
</dbReference>
<protein>
    <submittedName>
        <fullName evidence="3">Alpha/Beta hydrolase protein</fullName>
    </submittedName>
</protein>
<sequence>MDEYTDIPYIPSHPPDNFHTFNFYIPTQRNTSALICFVHGGAWRSEDKLDHAGLARRLATFTGYAVAVPNYRLSGHNAIRHPDHAKDILRFLEFVIAWQGPYGTSVYNSNNLCLMGHSCGAHILSSIFLEATEDPLRPSPELLNSTKAIIMSEGIYDIDLLLSSFPTYRDWFIEAAFGPRSAYREVSVTTMNPRMEYNHLRWLIVHSKGDTLIDEAQSEAMYHHLLRNLSHVTRNFQQLMEEHDDILKGIEFVKLVGRYILDNIPPCT</sequence>
<dbReference type="RefSeq" id="XP_041231525.1">
    <property type="nucleotide sequence ID" value="XM_041374469.1"/>
</dbReference>
<proteinExistence type="predicted"/>
<comment type="caution">
    <text evidence="3">The sequence shown here is derived from an EMBL/GenBank/DDBJ whole genome shotgun (WGS) entry which is preliminary data.</text>
</comment>
<dbReference type="Pfam" id="PF20434">
    <property type="entry name" value="BD-FAE"/>
    <property type="match status" value="1"/>
</dbReference>
<dbReference type="GeneID" id="64668767"/>
<dbReference type="PANTHER" id="PTHR48081:SF33">
    <property type="entry name" value="KYNURENINE FORMAMIDASE"/>
    <property type="match status" value="1"/>
</dbReference>
<feature type="domain" description="BD-FAE-like" evidence="2">
    <location>
        <begin position="23"/>
        <end position="225"/>
    </location>
</feature>
<evidence type="ECO:0000313" key="3">
    <source>
        <dbReference type="EMBL" id="KAG1905950.1"/>
    </source>
</evidence>
<reference evidence="3" key="1">
    <citation type="journal article" date="2020" name="New Phytol.">
        <title>Comparative genomics reveals dynamic genome evolution in host specialist ectomycorrhizal fungi.</title>
        <authorList>
            <person name="Lofgren L.A."/>
            <person name="Nguyen N.H."/>
            <person name="Vilgalys R."/>
            <person name="Ruytinx J."/>
            <person name="Liao H.L."/>
            <person name="Branco S."/>
            <person name="Kuo A."/>
            <person name="LaButti K."/>
            <person name="Lipzen A."/>
            <person name="Andreopoulos W."/>
            <person name="Pangilinan J."/>
            <person name="Riley R."/>
            <person name="Hundley H."/>
            <person name="Na H."/>
            <person name="Barry K."/>
            <person name="Grigoriev I.V."/>
            <person name="Stajich J.E."/>
            <person name="Kennedy P.G."/>
        </authorList>
    </citation>
    <scope>NUCLEOTIDE SEQUENCE</scope>
    <source>
        <strain evidence="3">FC203</strain>
    </source>
</reference>
<organism evidence="3 4">
    <name type="scientific">Suillus fuscotomentosus</name>
    <dbReference type="NCBI Taxonomy" id="1912939"/>
    <lineage>
        <taxon>Eukaryota</taxon>
        <taxon>Fungi</taxon>
        <taxon>Dikarya</taxon>
        <taxon>Basidiomycota</taxon>
        <taxon>Agaricomycotina</taxon>
        <taxon>Agaricomycetes</taxon>
        <taxon>Agaricomycetidae</taxon>
        <taxon>Boletales</taxon>
        <taxon>Suillineae</taxon>
        <taxon>Suillaceae</taxon>
        <taxon>Suillus</taxon>
    </lineage>
</organism>
<dbReference type="SUPFAM" id="SSF53474">
    <property type="entry name" value="alpha/beta-Hydrolases"/>
    <property type="match status" value="1"/>
</dbReference>
<keyword evidence="1 3" id="KW-0378">Hydrolase</keyword>
<dbReference type="Proteomes" id="UP001195769">
    <property type="component" value="Unassembled WGS sequence"/>
</dbReference>